<reference evidence="3" key="2">
    <citation type="submission" date="2016-06" db="UniProtKB">
        <authorList>
            <consortium name="WormBaseParasite"/>
        </authorList>
    </citation>
    <scope>IDENTIFICATION</scope>
</reference>
<feature type="region of interest" description="Disordered" evidence="1">
    <location>
        <begin position="449"/>
        <end position="480"/>
    </location>
</feature>
<dbReference type="Proteomes" id="UP000050741">
    <property type="component" value="Unassembled WGS sequence"/>
</dbReference>
<reference evidence="2" key="1">
    <citation type="submission" date="2014-05" db="EMBL/GenBank/DDBJ databases">
        <title>The genome and life-stage specific transcriptomes of Globodera pallida elucidate key aspects of plant parasitism by a cyst nematode.</title>
        <authorList>
            <person name="Cotton J.A."/>
            <person name="Lilley C.J."/>
            <person name="Jones L.M."/>
            <person name="Kikuchi T."/>
            <person name="Reid A.J."/>
            <person name="Thorpe P."/>
            <person name="Tsai I.J."/>
            <person name="Beasley H."/>
            <person name="Blok V."/>
            <person name="Cock P.J.A."/>
            <person name="Van den Akker S.E."/>
            <person name="Holroyd N."/>
            <person name="Hunt M."/>
            <person name="Mantelin S."/>
            <person name="Naghra H."/>
            <person name="Pain A."/>
            <person name="Palomares-Rius J.E."/>
            <person name="Zarowiecki M."/>
            <person name="Berriman M."/>
            <person name="Jones J.T."/>
            <person name="Urwin P.E."/>
        </authorList>
    </citation>
    <scope>NUCLEOTIDE SEQUENCE [LARGE SCALE GENOMIC DNA]</scope>
    <source>
        <strain evidence="2">Lindley</strain>
    </source>
</reference>
<organism evidence="2 3">
    <name type="scientific">Globodera pallida</name>
    <name type="common">Potato cyst nematode worm</name>
    <name type="synonym">Heterodera pallida</name>
    <dbReference type="NCBI Taxonomy" id="36090"/>
    <lineage>
        <taxon>Eukaryota</taxon>
        <taxon>Metazoa</taxon>
        <taxon>Ecdysozoa</taxon>
        <taxon>Nematoda</taxon>
        <taxon>Chromadorea</taxon>
        <taxon>Rhabditida</taxon>
        <taxon>Tylenchina</taxon>
        <taxon>Tylenchomorpha</taxon>
        <taxon>Tylenchoidea</taxon>
        <taxon>Heteroderidae</taxon>
        <taxon>Heteroderinae</taxon>
        <taxon>Globodera</taxon>
    </lineage>
</organism>
<keyword evidence="2" id="KW-1185">Reference proteome</keyword>
<name>A0A183CNM0_GLOPA</name>
<accession>A0A183CNM0</accession>
<feature type="compositionally biased region" description="Polar residues" evidence="1">
    <location>
        <begin position="9"/>
        <end position="24"/>
    </location>
</feature>
<evidence type="ECO:0000256" key="1">
    <source>
        <dbReference type="SAM" id="MobiDB-lite"/>
    </source>
</evidence>
<evidence type="ECO:0000313" key="3">
    <source>
        <dbReference type="WBParaSite" id="GPLIN_001447700"/>
    </source>
</evidence>
<feature type="compositionally biased region" description="Low complexity" evidence="1">
    <location>
        <begin position="466"/>
        <end position="480"/>
    </location>
</feature>
<feature type="region of interest" description="Disordered" evidence="1">
    <location>
        <begin position="628"/>
        <end position="657"/>
    </location>
</feature>
<feature type="region of interest" description="Disordered" evidence="1">
    <location>
        <begin position="721"/>
        <end position="753"/>
    </location>
</feature>
<dbReference type="AlphaFoldDB" id="A0A183CNM0"/>
<dbReference type="WBParaSite" id="GPLIN_001447700">
    <property type="protein sequence ID" value="GPLIN_001447700"/>
    <property type="gene ID" value="GPLIN_001447700"/>
</dbReference>
<feature type="region of interest" description="Disordered" evidence="1">
    <location>
        <begin position="1"/>
        <end position="56"/>
    </location>
</feature>
<evidence type="ECO:0000313" key="2">
    <source>
        <dbReference type="Proteomes" id="UP000050741"/>
    </source>
</evidence>
<feature type="compositionally biased region" description="Basic and acidic residues" evidence="1">
    <location>
        <begin position="744"/>
        <end position="753"/>
    </location>
</feature>
<proteinExistence type="predicted"/>
<feature type="compositionally biased region" description="Acidic residues" evidence="1">
    <location>
        <begin position="30"/>
        <end position="40"/>
    </location>
</feature>
<protein>
    <submittedName>
        <fullName evidence="3">Dna repair protein rad5</fullName>
    </submittedName>
</protein>
<sequence>MPKRKRSHSNSNRGRNQPNVQVQTYPAFFDDADFDADDNDNTLAEQQESVQPHPAWLDEPDEAFALDDEDVESNVQPQMTYPAFFDDADFNDDDDNTLAEQQEIVQPQETYPSFLDADFNDDDDNTRAEKQEIVKPQVAASLHATDEAFGVKHEVRANAHHSNRGTGQQKHVSFGANHALTTSSGTTSALATPTLDECLHETSRRFTQMSANSVAHMPLEAPSRPVVTPFEDIINTPAPIGLPTQHLAVRAGEMPIAAITIDPPTDARAPPKMNIYASVTELELAFRHRVTRADGSTTTGADYVMAGLGLTAHLNRQREPHAAVIPTAGIVTQLQQLIEQVTEQLASQAQSVALAHAMRAPGRVQPEDPLAVAVRQMNETVTTLVNETRNARVKGTNQERRLATVEVELAKTKNKLHGVKQDQIAASQRTQNAPLSYTALAQATAFSLSGPAPRTYNNPLDPRHMQQQPQQQVDQLEEPQQQELDLARELQNEEDFQLANELTRSVGALSEVIVQHEQPLDVTTDNGAGYQHVVPQEQVVVPQEQLGAGNVSTVERAPGLTPPTPSRIGFNSNRGAHDFSMSGSARVRVLSALGPMPPLPAPGLLSVVTLAPATDKDRTLATVVDDFQNDLSEPPTPSERTSLLTTPAPGTETEMPPTHVHEEPDAIDGVVEAILNKLSTPQRVTDQLASIPTEGADIVEEPDTGEDVNSIVDGLLRTLDAMGEPGDQQKTIANEPEHLPGNNTEHREGENGS</sequence>